<dbReference type="InterPro" id="IPR036259">
    <property type="entry name" value="MFS_trans_sf"/>
</dbReference>
<dbReference type="EMBL" id="ARYJ01000003">
    <property type="protein sequence ID" value="KCZ89846.1"/>
    <property type="molecule type" value="Genomic_DNA"/>
</dbReference>
<gene>
    <name evidence="2" type="ORF">HJA_06327</name>
</gene>
<feature type="transmembrane region" description="Helical" evidence="1">
    <location>
        <begin position="336"/>
        <end position="355"/>
    </location>
</feature>
<feature type="transmembrane region" description="Helical" evidence="1">
    <location>
        <begin position="168"/>
        <end position="189"/>
    </location>
</feature>
<feature type="transmembrane region" description="Helical" evidence="1">
    <location>
        <begin position="84"/>
        <end position="103"/>
    </location>
</feature>
<evidence type="ECO:0000313" key="2">
    <source>
        <dbReference type="EMBL" id="KCZ89846.1"/>
    </source>
</evidence>
<dbReference type="PATRIC" id="fig|1280952.3.peg.1256"/>
<feature type="transmembrane region" description="Helical" evidence="1">
    <location>
        <begin position="361"/>
        <end position="387"/>
    </location>
</feature>
<name>A0A059FH29_9PROT</name>
<dbReference type="RefSeq" id="WP_035579565.1">
    <property type="nucleotide sequence ID" value="NZ_ARYJ01000003.1"/>
</dbReference>
<dbReference type="SUPFAM" id="SSF103473">
    <property type="entry name" value="MFS general substrate transporter"/>
    <property type="match status" value="1"/>
</dbReference>
<evidence type="ECO:0000256" key="1">
    <source>
        <dbReference type="SAM" id="Phobius"/>
    </source>
</evidence>
<feature type="transmembrane region" description="Helical" evidence="1">
    <location>
        <begin position="140"/>
        <end position="162"/>
    </location>
</feature>
<keyword evidence="3" id="KW-1185">Reference proteome</keyword>
<dbReference type="AlphaFoldDB" id="A0A059FH29"/>
<dbReference type="STRING" id="1280952.HJA_06327"/>
<keyword evidence="1" id="KW-0812">Transmembrane</keyword>
<dbReference type="Proteomes" id="UP000024816">
    <property type="component" value="Unassembled WGS sequence"/>
</dbReference>
<organism evidence="2 3">
    <name type="scientific">Hyphomonas jannaschiana VP2</name>
    <dbReference type="NCBI Taxonomy" id="1280952"/>
    <lineage>
        <taxon>Bacteria</taxon>
        <taxon>Pseudomonadati</taxon>
        <taxon>Pseudomonadota</taxon>
        <taxon>Alphaproteobacteria</taxon>
        <taxon>Hyphomonadales</taxon>
        <taxon>Hyphomonadaceae</taxon>
        <taxon>Hyphomonas</taxon>
    </lineage>
</organism>
<keyword evidence="1" id="KW-0472">Membrane</keyword>
<feature type="transmembrane region" description="Helical" evidence="1">
    <location>
        <begin position="57"/>
        <end position="77"/>
    </location>
</feature>
<feature type="transmembrane region" description="Helical" evidence="1">
    <location>
        <begin position="109"/>
        <end position="133"/>
    </location>
</feature>
<accession>A0A059FH29</accession>
<feature type="transmembrane region" description="Helical" evidence="1">
    <location>
        <begin position="276"/>
        <end position="294"/>
    </location>
</feature>
<dbReference type="eggNOG" id="COG2814">
    <property type="taxonomic scope" value="Bacteria"/>
</dbReference>
<feature type="transmembrane region" description="Helical" evidence="1">
    <location>
        <begin position="248"/>
        <end position="269"/>
    </location>
</feature>
<feature type="transmembrane region" description="Helical" evidence="1">
    <location>
        <begin position="20"/>
        <end position="45"/>
    </location>
</feature>
<protein>
    <submittedName>
        <fullName evidence="2">Major facilitator family transporter</fullName>
    </submittedName>
</protein>
<proteinExistence type="predicted"/>
<feature type="transmembrane region" description="Helical" evidence="1">
    <location>
        <begin position="300"/>
        <end position="324"/>
    </location>
</feature>
<reference evidence="2 3" key="1">
    <citation type="journal article" date="2014" name="Antonie Van Leeuwenhoek">
        <title>Hyphomonas beringensis sp. nov. and Hyphomonas chukchiensis sp. nov., isolated from surface seawater of the Bering Sea and Chukchi Sea.</title>
        <authorList>
            <person name="Li C."/>
            <person name="Lai Q."/>
            <person name="Li G."/>
            <person name="Dong C."/>
            <person name="Wang J."/>
            <person name="Liao Y."/>
            <person name="Shao Z."/>
        </authorList>
    </citation>
    <scope>NUCLEOTIDE SEQUENCE [LARGE SCALE GENOMIC DNA]</scope>
    <source>
        <strain evidence="2 3">VP2</strain>
    </source>
</reference>
<keyword evidence="1" id="KW-1133">Transmembrane helix</keyword>
<comment type="caution">
    <text evidence="2">The sequence shown here is derived from an EMBL/GenBank/DDBJ whole genome shotgun (WGS) entry which is preliminary data.</text>
</comment>
<feature type="transmembrane region" description="Helical" evidence="1">
    <location>
        <begin position="218"/>
        <end position="242"/>
    </location>
</feature>
<sequence>MNAATGRGALQHSGPARAEVLAAILIGGLGVTQVVAMPLLASLIAEAYGAAEINSGLVGLANLLGTAAGSLCVTIWLKRLPFRLTSISAAFLACLTQLGVALVPDFNSAVLMEALAGVGAGILLALSAAIVGASKNADRGFAFILTLQALIAVIVLLAIPALGGASALLPVGLFLAAVQLLLVPASLALRQSPFTVAPEVRTVTEAPMLHPDALLKAASYFVFSAAVGVLWVFAGVLGAVAGLSDGPIGLALAVGNIAAIAGSLLAALITSRFGRIGPVLTVCLTVALSVFLFADDMSVARFYAASGLFLFAWGGGLPLMMGIVSEVDATERVTSLLPVLAFAGMGIGPALVSLFPEAYDLFLRVSVSTLSLTVLSFSLFIIAHLVWRRHLPRS</sequence>
<dbReference type="Gene3D" id="1.20.1250.20">
    <property type="entry name" value="MFS general substrate transporter like domains"/>
    <property type="match status" value="1"/>
</dbReference>
<evidence type="ECO:0000313" key="3">
    <source>
        <dbReference type="Proteomes" id="UP000024816"/>
    </source>
</evidence>
<dbReference type="OrthoDB" id="7627671at2"/>